<feature type="region of interest" description="Disordered" evidence="3">
    <location>
        <begin position="267"/>
        <end position="286"/>
    </location>
</feature>
<dbReference type="EC" id="5.6.2.3" evidence="2"/>
<proteinExistence type="inferred from homology"/>
<keyword evidence="2" id="KW-0067">ATP-binding</keyword>
<protein>
    <recommendedName>
        <fullName evidence="2">ATP-dependent DNA helicase</fullName>
        <ecNumber evidence="2">5.6.2.3</ecNumber>
    </recommendedName>
</protein>
<reference evidence="5 6" key="1">
    <citation type="journal article" date="2005" name="Science">
        <title>The genome of the kinetoplastid parasite, Leishmania major.</title>
        <authorList>
            <person name="Ivens A.C."/>
            <person name="Peacock C.S."/>
            <person name="Worthey E.A."/>
            <person name="Murphy L."/>
            <person name="Aggarwal G."/>
            <person name="Berriman M."/>
            <person name="Sisk E."/>
            <person name="Rajandream M.A."/>
            <person name="Adlem E."/>
            <person name="Aert R."/>
            <person name="Anupama A."/>
            <person name="Apostolou Z."/>
            <person name="Attipoe P."/>
            <person name="Bason N."/>
            <person name="Bauser C."/>
            <person name="Beck A."/>
            <person name="Beverley S.M."/>
            <person name="Bianchettin G."/>
            <person name="Borzym K."/>
            <person name="Bothe G."/>
            <person name="Bruschi C.V."/>
            <person name="Collins M."/>
            <person name="Cadag E."/>
            <person name="Ciarloni L."/>
            <person name="Clayton C."/>
            <person name="Coulson R.M."/>
            <person name="Cronin A."/>
            <person name="Cruz A.K."/>
            <person name="Davies R.M."/>
            <person name="De Gaudenzi J."/>
            <person name="Dobson D.E."/>
            <person name="Duesterhoeft A."/>
            <person name="Fazelina G."/>
            <person name="Fosker N."/>
            <person name="Frasch A.C."/>
            <person name="Fraser A."/>
            <person name="Fuchs M."/>
            <person name="Gabel C."/>
            <person name="Goble A."/>
            <person name="Goffeau A."/>
            <person name="Harris D."/>
            <person name="Hertz-Fowler C."/>
            <person name="Hilbert H."/>
            <person name="Horn D."/>
            <person name="Huang Y."/>
            <person name="Klages S."/>
            <person name="Knights A."/>
            <person name="Kube M."/>
            <person name="Larke N."/>
            <person name="Litvin L."/>
            <person name="Lord A."/>
            <person name="Louie T."/>
            <person name="Marra M."/>
            <person name="Masuy D."/>
            <person name="Matthews K."/>
            <person name="Michaeli S."/>
            <person name="Mottram J.C."/>
            <person name="Muller-Auer S."/>
            <person name="Munden H."/>
            <person name="Nelson S."/>
            <person name="Norbertczak H."/>
            <person name="Oliver K."/>
            <person name="O'neil S."/>
            <person name="Pentony M."/>
            <person name="Pohl T.M."/>
            <person name="Price C."/>
            <person name="Purnelle B."/>
            <person name="Quail M.A."/>
            <person name="Rabbinowitsch E."/>
            <person name="Reinhardt R."/>
            <person name="Rieger M."/>
            <person name="Rinta J."/>
            <person name="Robben J."/>
            <person name="Robertson L."/>
            <person name="Ruiz J.C."/>
            <person name="Rutter S."/>
            <person name="Saunders D."/>
            <person name="Schafer M."/>
            <person name="Schein J."/>
            <person name="Schwartz D.C."/>
            <person name="Seeger K."/>
            <person name="Seyler A."/>
            <person name="Sharp S."/>
            <person name="Shin H."/>
            <person name="Sivam D."/>
            <person name="Squares R."/>
            <person name="Squares S."/>
            <person name="Tosato V."/>
            <person name="Vogt C."/>
            <person name="Volckaert G."/>
            <person name="Wambutt R."/>
            <person name="Warren T."/>
            <person name="Wedler H."/>
            <person name="Woodward J."/>
            <person name="Zhou S."/>
            <person name="Zimmermann W."/>
            <person name="Smith D.F."/>
            <person name="Blackwell J.M."/>
            <person name="Stuart K.D."/>
            <person name="Barrell B."/>
            <person name="Myler P.J."/>
        </authorList>
    </citation>
    <scope>NUCLEOTIDE SEQUENCE [LARGE SCALE GENOMIC DNA]</scope>
    <source>
        <strain evidence="6">MHOM/IL/81/Friedlin</strain>
    </source>
</reference>
<dbReference type="EMBL" id="FR796406">
    <property type="protein sequence ID" value="CAJ02603.1"/>
    <property type="molecule type" value="Genomic_DNA"/>
</dbReference>
<evidence type="ECO:0000256" key="1">
    <source>
        <dbReference type="ARBA" id="ARBA00009781"/>
    </source>
</evidence>
<feature type="region of interest" description="Disordered" evidence="3">
    <location>
        <begin position="396"/>
        <end position="474"/>
    </location>
</feature>
<dbReference type="HOGENOM" id="CLU_483551_0_0_1"/>
<dbReference type="AlphaFoldDB" id="Q4QHG8"/>
<evidence type="ECO:0000256" key="3">
    <source>
        <dbReference type="SAM" id="MobiDB-lite"/>
    </source>
</evidence>
<dbReference type="RefSeq" id="XP_001681380.1">
    <property type="nucleotide sequence ID" value="XM_001681328.1"/>
</dbReference>
<dbReference type="STRING" id="5664.Q4QHG8"/>
<sequence>MRDGVHRFSPRSLARCVDCVEEGGDSAVRRHALIHGSSAVPATISLPSLSVSLWIRLLPGAPLTPSRQPPSRPRPTHHHYTHTHGHTQRRPRRRPFSCPPLLRQRTPAQLMRTVHPSRGDGSERCACGASTYADLADACLMHRCRSCRRHCCSGIHSLSSVLCLQRACLALSKAKYVARAGRQERQPKLHRRRAAVRGGGAAGGSLNTRAAAHAAADAEGTHSVHRVYSNVRGAARHHVAVSDTAATGAQDRDAVLLHLFDSATAQDGHRPGRATEGAAGGWTASPVVRGGVTRECTTTAVLTAQTLPPPRVPRPRFARPSAWSSEAALIRATAARISSTHGSRRTSSVMLDPTQAKAVDLAARGFNICVMGGAGMGRSQTLRAIVAALRSREVHESEETLRAVANAASSPQRGGSYRRADARGPNVARKEGQSGQRGFAGPSPPLHCKRPPSRLPERSRATTSVSRSKPRSSSAACAAPALSNVCATAMAINTFAGIGLGRGSSEQLLHTAQKNAEAAQRWRQCRVLLIDEVSTPEASLFEPLDYIARRVRRCAHVRPLAAFR</sequence>
<dbReference type="GO" id="GO:0006310">
    <property type="term" value="P:DNA recombination"/>
    <property type="evidence" value="ECO:0007669"/>
    <property type="project" value="UniProtKB-KW"/>
</dbReference>
<comment type="similarity">
    <text evidence="1">Belongs to the helicase family. PIF1 subfamily.</text>
</comment>
<evidence type="ECO:0000256" key="2">
    <source>
        <dbReference type="RuleBase" id="RU363044"/>
    </source>
</evidence>
<dbReference type="InParanoid" id="Q4QHG8"/>
<dbReference type="VEuPathDB" id="TriTrypDB:LmjF.10.0483"/>
<name>Q4QHG8_LEIMA</name>
<dbReference type="GO" id="GO:0005524">
    <property type="term" value="F:ATP binding"/>
    <property type="evidence" value="ECO:0007669"/>
    <property type="project" value="UniProtKB-KW"/>
</dbReference>
<accession>Q4QHG8</accession>
<dbReference type="GO" id="GO:0003723">
    <property type="term" value="F:RNA binding"/>
    <property type="evidence" value="ECO:0000255"/>
    <property type="project" value="GeneDB"/>
</dbReference>
<evidence type="ECO:0000313" key="5">
    <source>
        <dbReference type="EMBL" id="CAJ02603.1"/>
    </source>
</evidence>
<dbReference type="VEuPathDB" id="TriTrypDB:LMJSD75_100010500"/>
<keyword evidence="2" id="KW-0234">DNA repair</keyword>
<comment type="cofactor">
    <cofactor evidence="2">
        <name>Mg(2+)</name>
        <dbReference type="ChEBI" id="CHEBI:18420"/>
    </cofactor>
</comment>
<keyword evidence="6" id="KW-1185">Reference proteome</keyword>
<dbReference type="eggNOG" id="KOG0987">
    <property type="taxonomic scope" value="Eukaryota"/>
</dbReference>
<dbReference type="GO" id="GO:0000723">
    <property type="term" value="P:telomere maintenance"/>
    <property type="evidence" value="ECO:0007669"/>
    <property type="project" value="InterPro"/>
</dbReference>
<dbReference type="Gene3D" id="3.40.50.300">
    <property type="entry name" value="P-loop containing nucleotide triphosphate hydrolases"/>
    <property type="match status" value="1"/>
</dbReference>
<dbReference type="InterPro" id="IPR010285">
    <property type="entry name" value="DNA_helicase_pif1-like_DEAD"/>
</dbReference>
<dbReference type="Pfam" id="PF05970">
    <property type="entry name" value="PIF1"/>
    <property type="match status" value="1"/>
</dbReference>
<dbReference type="GO" id="GO:0043139">
    <property type="term" value="F:5'-3' DNA helicase activity"/>
    <property type="evidence" value="ECO:0007669"/>
    <property type="project" value="UniProtKB-EC"/>
</dbReference>
<feature type="domain" description="DNA helicase Pif1-like DEAD-box helicase" evidence="4">
    <location>
        <begin position="491"/>
        <end position="557"/>
    </location>
</feature>
<keyword evidence="2" id="KW-0233">DNA recombination</keyword>
<gene>
    <name evidence="5" type="ORF">LMJF_10_0483</name>
</gene>
<dbReference type="GO" id="GO:0006281">
    <property type="term" value="P:DNA repair"/>
    <property type="evidence" value="ECO:0007669"/>
    <property type="project" value="UniProtKB-KW"/>
</dbReference>
<dbReference type="KEGG" id="lma:LMJF_10_0483"/>
<keyword evidence="2" id="KW-0378">Hydrolase</keyword>
<dbReference type="Proteomes" id="UP000000542">
    <property type="component" value="Chromosome 10"/>
</dbReference>
<evidence type="ECO:0000313" key="6">
    <source>
        <dbReference type="Proteomes" id="UP000000542"/>
    </source>
</evidence>
<feature type="compositionally biased region" description="Basic and acidic residues" evidence="3">
    <location>
        <begin position="418"/>
        <end position="432"/>
    </location>
</feature>
<organism evidence="5 6">
    <name type="scientific">Leishmania major</name>
    <dbReference type="NCBI Taxonomy" id="5664"/>
    <lineage>
        <taxon>Eukaryota</taxon>
        <taxon>Discoba</taxon>
        <taxon>Euglenozoa</taxon>
        <taxon>Kinetoplastea</taxon>
        <taxon>Metakinetoplastina</taxon>
        <taxon>Trypanosomatida</taxon>
        <taxon>Trypanosomatidae</taxon>
        <taxon>Leishmaniinae</taxon>
        <taxon>Leishmania</taxon>
    </lineage>
</organism>
<dbReference type="GeneID" id="5649649"/>
<keyword evidence="2" id="KW-0227">DNA damage</keyword>
<feature type="compositionally biased region" description="Basic residues" evidence="3">
    <location>
        <begin position="74"/>
        <end position="95"/>
    </location>
</feature>
<evidence type="ECO:0000259" key="4">
    <source>
        <dbReference type="Pfam" id="PF05970"/>
    </source>
</evidence>
<dbReference type="InterPro" id="IPR027417">
    <property type="entry name" value="P-loop_NTPase"/>
</dbReference>
<feature type="region of interest" description="Disordered" evidence="3">
    <location>
        <begin position="64"/>
        <end position="100"/>
    </location>
</feature>
<comment type="catalytic activity">
    <reaction evidence="2">
        <text>ATP + H2O = ADP + phosphate + H(+)</text>
        <dbReference type="Rhea" id="RHEA:13065"/>
        <dbReference type="ChEBI" id="CHEBI:15377"/>
        <dbReference type="ChEBI" id="CHEBI:15378"/>
        <dbReference type="ChEBI" id="CHEBI:30616"/>
        <dbReference type="ChEBI" id="CHEBI:43474"/>
        <dbReference type="ChEBI" id="CHEBI:456216"/>
        <dbReference type="EC" id="5.6.2.3"/>
    </reaction>
</comment>
<keyword evidence="2" id="KW-0347">Helicase</keyword>
<dbReference type="GO" id="GO:0016787">
    <property type="term" value="F:hydrolase activity"/>
    <property type="evidence" value="ECO:0007669"/>
    <property type="project" value="UniProtKB-KW"/>
</dbReference>
<dbReference type="VEuPathDB" id="TriTrypDB:LMJFC_100011900"/>
<feature type="region of interest" description="Disordered" evidence="3">
    <location>
        <begin position="182"/>
        <end position="204"/>
    </location>
</feature>
<reference evidence="5 6" key="2">
    <citation type="journal article" date="2011" name="Genome Res.">
        <title>Chromosome and gene copy number variation allow major structural change between species and strains of Leishmania.</title>
        <authorList>
            <person name="Rogers M.B."/>
            <person name="Hilley J.D."/>
            <person name="Dickens N.J."/>
            <person name="Wilkes J."/>
            <person name="Bates P.A."/>
            <person name="Depledge D.P."/>
            <person name="Harris D."/>
            <person name="Her Y."/>
            <person name="Herzyk P."/>
            <person name="Imamura H."/>
            <person name="Otto T.D."/>
            <person name="Sanders M."/>
            <person name="Seeger K."/>
            <person name="Dujardin J.C."/>
            <person name="Berriman M."/>
            <person name="Smith D.F."/>
            <person name="Hertz-Fowler C."/>
            <person name="Mottram J.C."/>
        </authorList>
    </citation>
    <scope>NUCLEOTIDE SEQUENCE [LARGE SCALE GENOMIC DNA]</scope>
    <source>
        <strain evidence="6">MHOM/IL/81/Friedlin</strain>
    </source>
</reference>
<feature type="compositionally biased region" description="Low complexity" evidence="3">
    <location>
        <begin position="464"/>
        <end position="474"/>
    </location>
</feature>
<keyword evidence="2" id="KW-0547">Nucleotide-binding</keyword>
<dbReference type="VEuPathDB" id="TriTrypDB:LMJLV39_100010400"/>